<dbReference type="VEuPathDB" id="MicrosporidiaDB:M153_3420008402"/>
<protein>
    <submittedName>
        <fullName evidence="1">Uncharacterized protein</fullName>
    </submittedName>
</protein>
<organism evidence="1 2">
    <name type="scientific">Pseudoloma neurophilia</name>
    <dbReference type="NCBI Taxonomy" id="146866"/>
    <lineage>
        <taxon>Eukaryota</taxon>
        <taxon>Fungi</taxon>
        <taxon>Fungi incertae sedis</taxon>
        <taxon>Microsporidia</taxon>
        <taxon>Pseudoloma</taxon>
    </lineage>
</organism>
<evidence type="ECO:0000313" key="2">
    <source>
        <dbReference type="Proteomes" id="UP000051530"/>
    </source>
</evidence>
<comment type="caution">
    <text evidence="1">The sequence shown here is derived from an EMBL/GenBank/DDBJ whole genome shotgun (WGS) entry which is preliminary data.</text>
</comment>
<evidence type="ECO:0000313" key="1">
    <source>
        <dbReference type="EMBL" id="KRH94202.1"/>
    </source>
</evidence>
<dbReference type="EMBL" id="LGUB01000118">
    <property type="protein sequence ID" value="KRH94202.1"/>
    <property type="molecule type" value="Genomic_DNA"/>
</dbReference>
<reference evidence="1 2" key="1">
    <citation type="submission" date="2015-07" db="EMBL/GenBank/DDBJ databases">
        <title>The genome of Pseudoloma neurophilia, a relevant intracellular parasite of the zebrafish.</title>
        <authorList>
            <person name="Ndikumana S."/>
            <person name="Pelin A."/>
            <person name="Sanders J."/>
            <person name="Corradi N."/>
        </authorList>
    </citation>
    <scope>NUCLEOTIDE SEQUENCE [LARGE SCALE GENOMIC DNA]</scope>
    <source>
        <strain evidence="1 2">MK1</strain>
    </source>
</reference>
<keyword evidence="2" id="KW-1185">Reference proteome</keyword>
<proteinExistence type="predicted"/>
<dbReference type="Proteomes" id="UP000051530">
    <property type="component" value="Unassembled WGS sequence"/>
</dbReference>
<gene>
    <name evidence="1" type="ORF">M153_3420008402</name>
</gene>
<accession>A0A0R0LYE1</accession>
<dbReference type="AlphaFoldDB" id="A0A0R0LYE1"/>
<feature type="non-terminal residue" evidence="1">
    <location>
        <position position="1"/>
    </location>
</feature>
<sequence length="155" mass="18905">PMPELSNGHTRFKKLLNQNQLYKYLIENGENIKKGHLIKLINQQMCFLLVIYNKLEELNPNIAKYYHKRFENRITEYEPENFSQLEDSLVKDEKTFKKNRNYQKRMKKSIARKKNTSIRKMALDRANEQIRMRRSEKENTKKKIKQFFGDVQRYK</sequence>
<name>A0A0R0LYE1_9MICR</name>